<accession>A0ABN3QVU2</accession>
<feature type="compositionally biased region" description="Polar residues" evidence="1">
    <location>
        <begin position="1"/>
        <end position="11"/>
    </location>
</feature>
<comment type="caution">
    <text evidence="2">The sequence shown here is derived from an EMBL/GenBank/DDBJ whole genome shotgun (WGS) entry which is preliminary data.</text>
</comment>
<dbReference type="Proteomes" id="UP001501509">
    <property type="component" value="Unassembled WGS sequence"/>
</dbReference>
<evidence type="ECO:0000313" key="3">
    <source>
        <dbReference type="Proteomes" id="UP001501509"/>
    </source>
</evidence>
<dbReference type="EMBL" id="BAAATD010000020">
    <property type="protein sequence ID" value="GAA2636078.1"/>
    <property type="molecule type" value="Genomic_DNA"/>
</dbReference>
<protein>
    <submittedName>
        <fullName evidence="2">Uncharacterized protein</fullName>
    </submittedName>
</protein>
<sequence>MGPQQGSQTSAERALTVGPPDQAGPGAYRVGASHCGSGRRIAGRGVALRVMVALAGMRFQWDWLNPVVQTPYVPTLGPYVPKPSLRTCSRPWPWPGAHQNGAANKVLQARANAASERLYLSEGLTTLGFVSVRDLS</sequence>
<organism evidence="2 3">
    <name type="scientific">Actinomadura fulvescens</name>
    <dbReference type="NCBI Taxonomy" id="46160"/>
    <lineage>
        <taxon>Bacteria</taxon>
        <taxon>Bacillati</taxon>
        <taxon>Actinomycetota</taxon>
        <taxon>Actinomycetes</taxon>
        <taxon>Streptosporangiales</taxon>
        <taxon>Thermomonosporaceae</taxon>
        <taxon>Actinomadura</taxon>
    </lineage>
</organism>
<reference evidence="2 3" key="1">
    <citation type="journal article" date="2019" name="Int. J. Syst. Evol. Microbiol.">
        <title>The Global Catalogue of Microorganisms (GCM) 10K type strain sequencing project: providing services to taxonomists for standard genome sequencing and annotation.</title>
        <authorList>
            <consortium name="The Broad Institute Genomics Platform"/>
            <consortium name="The Broad Institute Genome Sequencing Center for Infectious Disease"/>
            <person name="Wu L."/>
            <person name="Ma J."/>
        </authorList>
    </citation>
    <scope>NUCLEOTIDE SEQUENCE [LARGE SCALE GENOMIC DNA]</scope>
    <source>
        <strain evidence="2 3">JCM 6833</strain>
    </source>
</reference>
<gene>
    <name evidence="2" type="ORF">GCM10010411_89020</name>
</gene>
<name>A0ABN3QVU2_9ACTN</name>
<proteinExistence type="predicted"/>
<evidence type="ECO:0000313" key="2">
    <source>
        <dbReference type="EMBL" id="GAA2636078.1"/>
    </source>
</evidence>
<evidence type="ECO:0000256" key="1">
    <source>
        <dbReference type="SAM" id="MobiDB-lite"/>
    </source>
</evidence>
<keyword evidence="3" id="KW-1185">Reference proteome</keyword>
<feature type="region of interest" description="Disordered" evidence="1">
    <location>
        <begin position="1"/>
        <end position="24"/>
    </location>
</feature>